<feature type="transmembrane region" description="Helical" evidence="1">
    <location>
        <begin position="50"/>
        <end position="69"/>
    </location>
</feature>
<feature type="transmembrane region" description="Helical" evidence="1">
    <location>
        <begin position="7"/>
        <end position="30"/>
    </location>
</feature>
<keyword evidence="1" id="KW-1133">Transmembrane helix</keyword>
<sequence length="95" mass="9588">MWLVRTVLLSATGVAVALALMFLIAFVTGITLTVPGVVAVESVITGPPSATMTIGPGLALVVAGLAVLIEVPGRLRARRALAARQATPEPCGAGR</sequence>
<keyword evidence="3" id="KW-1185">Reference proteome</keyword>
<proteinExistence type="predicted"/>
<gene>
    <name evidence="2" type="ORF">GCM10009613_53370</name>
</gene>
<keyword evidence="1" id="KW-0812">Transmembrane</keyword>
<reference evidence="2 3" key="1">
    <citation type="journal article" date="2019" name="Int. J. Syst. Evol. Microbiol.">
        <title>The Global Catalogue of Microorganisms (GCM) 10K type strain sequencing project: providing services to taxonomists for standard genome sequencing and annotation.</title>
        <authorList>
            <consortium name="The Broad Institute Genomics Platform"/>
            <consortium name="The Broad Institute Genome Sequencing Center for Infectious Disease"/>
            <person name="Wu L."/>
            <person name="Ma J."/>
        </authorList>
    </citation>
    <scope>NUCLEOTIDE SEQUENCE [LARGE SCALE GENOMIC DNA]</scope>
    <source>
        <strain evidence="2 3">JCM 11896</strain>
    </source>
</reference>
<name>A0ABN1Y7U1_9PSEU</name>
<dbReference type="EMBL" id="BAAAJK010000042">
    <property type="protein sequence ID" value="GAA1398756.1"/>
    <property type="molecule type" value="Genomic_DNA"/>
</dbReference>
<protein>
    <submittedName>
        <fullName evidence="2">Uncharacterized protein</fullName>
    </submittedName>
</protein>
<evidence type="ECO:0000313" key="3">
    <source>
        <dbReference type="Proteomes" id="UP001501414"/>
    </source>
</evidence>
<organism evidence="2 3">
    <name type="scientific">Pseudonocardia kongjuensis</name>
    <dbReference type="NCBI Taxonomy" id="102227"/>
    <lineage>
        <taxon>Bacteria</taxon>
        <taxon>Bacillati</taxon>
        <taxon>Actinomycetota</taxon>
        <taxon>Actinomycetes</taxon>
        <taxon>Pseudonocardiales</taxon>
        <taxon>Pseudonocardiaceae</taxon>
        <taxon>Pseudonocardia</taxon>
    </lineage>
</organism>
<keyword evidence="1" id="KW-0472">Membrane</keyword>
<dbReference type="RefSeq" id="WP_344027372.1">
    <property type="nucleotide sequence ID" value="NZ_BAAAJK010000042.1"/>
</dbReference>
<comment type="caution">
    <text evidence="2">The sequence shown here is derived from an EMBL/GenBank/DDBJ whole genome shotgun (WGS) entry which is preliminary data.</text>
</comment>
<evidence type="ECO:0000256" key="1">
    <source>
        <dbReference type="SAM" id="Phobius"/>
    </source>
</evidence>
<accession>A0ABN1Y7U1</accession>
<dbReference type="Proteomes" id="UP001501414">
    <property type="component" value="Unassembled WGS sequence"/>
</dbReference>
<evidence type="ECO:0000313" key="2">
    <source>
        <dbReference type="EMBL" id="GAA1398756.1"/>
    </source>
</evidence>